<evidence type="ECO:0000256" key="1">
    <source>
        <dbReference type="ARBA" id="ARBA00004167"/>
    </source>
</evidence>
<evidence type="ECO:0000256" key="10">
    <source>
        <dbReference type="ARBA" id="ARBA00030803"/>
    </source>
</evidence>
<evidence type="ECO:0000313" key="15">
    <source>
        <dbReference type="Proteomes" id="UP000199017"/>
    </source>
</evidence>
<keyword evidence="6 11" id="KW-0472">Membrane</keyword>
<keyword evidence="4 11" id="KW-0812">Transmembrane</keyword>
<dbReference type="OrthoDB" id="150725at2"/>
<dbReference type="InterPro" id="IPR018764">
    <property type="entry name" value="RskA_C"/>
</dbReference>
<dbReference type="Gene3D" id="1.10.10.1320">
    <property type="entry name" value="Anti-sigma factor, zinc-finger domain"/>
    <property type="match status" value="1"/>
</dbReference>
<dbReference type="Proteomes" id="UP000199017">
    <property type="component" value="Unassembled WGS sequence"/>
</dbReference>
<proteinExistence type="inferred from homology"/>
<evidence type="ECO:0000259" key="13">
    <source>
        <dbReference type="Pfam" id="PF13490"/>
    </source>
</evidence>
<dbReference type="RefSeq" id="WP_091583552.1">
    <property type="nucleotide sequence ID" value="NZ_FNDU01000004.1"/>
</dbReference>
<dbReference type="AlphaFoldDB" id="A0A1G8H621"/>
<dbReference type="Pfam" id="PF10099">
    <property type="entry name" value="RskA_C"/>
    <property type="match status" value="1"/>
</dbReference>
<dbReference type="GO" id="GO:0006417">
    <property type="term" value="P:regulation of translation"/>
    <property type="evidence" value="ECO:0007669"/>
    <property type="project" value="TreeGrafter"/>
</dbReference>
<dbReference type="GO" id="GO:0008270">
    <property type="term" value="F:zinc ion binding"/>
    <property type="evidence" value="ECO:0007669"/>
    <property type="project" value="UniProtKB-KW"/>
</dbReference>
<feature type="domain" description="Anti-sigma K factor RskA C-terminal" evidence="12">
    <location>
        <begin position="107"/>
        <end position="243"/>
    </location>
</feature>
<evidence type="ECO:0000256" key="9">
    <source>
        <dbReference type="ARBA" id="ARBA00029829"/>
    </source>
</evidence>
<dbReference type="PANTHER" id="PTHR37461">
    <property type="entry name" value="ANTI-SIGMA-K FACTOR RSKA"/>
    <property type="match status" value="1"/>
</dbReference>
<evidence type="ECO:0000256" key="3">
    <source>
        <dbReference type="ARBA" id="ARBA00022475"/>
    </source>
</evidence>
<dbReference type="GO" id="GO:0016989">
    <property type="term" value="F:sigma factor antagonist activity"/>
    <property type="evidence" value="ECO:0007669"/>
    <property type="project" value="TreeGrafter"/>
</dbReference>
<dbReference type="EMBL" id="FNDU01000004">
    <property type="protein sequence ID" value="SDI01960.1"/>
    <property type="molecule type" value="Genomic_DNA"/>
</dbReference>
<keyword evidence="3" id="KW-1003">Cell membrane</keyword>
<dbReference type="GO" id="GO:0005886">
    <property type="term" value="C:plasma membrane"/>
    <property type="evidence" value="ECO:0007669"/>
    <property type="project" value="UniProtKB-SubCell"/>
</dbReference>
<dbReference type="STRING" id="930129.SAMN05216352_104121"/>
<feature type="domain" description="Putative zinc-finger" evidence="13">
    <location>
        <begin position="6"/>
        <end position="34"/>
    </location>
</feature>
<evidence type="ECO:0000256" key="4">
    <source>
        <dbReference type="ARBA" id="ARBA00022692"/>
    </source>
</evidence>
<comment type="similarity">
    <text evidence="7">Belongs to the zinc-associated anti-sigma factor (ZAS) superfamily. Anti-sigma-W factor family.</text>
</comment>
<comment type="subcellular location">
    <subcellularLocation>
        <location evidence="2">Cell membrane</location>
    </subcellularLocation>
    <subcellularLocation>
        <location evidence="1">Membrane</location>
        <topology evidence="1">Single-pass membrane protein</topology>
    </subcellularLocation>
</comment>
<sequence>MENKCENLSLYIIDELSENEKELFEQHLQTCSHCKKEVDSFKGVWQTLSNDIEEAEVPETLKQEVMEFIFAENETSKQTHTTKDKKHHLLTRIKETLTKNFSPISAGIAILLVIGMIGLFWSNLQLKDTITTLENEEADPAQIITTYALQGEDAAVSANGTAYLIQEGSSTSLVINLNNMPTVKEEEVYQVWLLKNGNRQNAGTLKPNENGNGLITYRLPKNQSFDDIGITLEPTPYNTQPQGQKVLGTS</sequence>
<evidence type="ECO:0000256" key="5">
    <source>
        <dbReference type="ARBA" id="ARBA00022989"/>
    </source>
</evidence>
<dbReference type="InterPro" id="IPR051474">
    <property type="entry name" value="Anti-sigma-K/W_factor"/>
</dbReference>
<keyword evidence="14" id="KW-0862">Zinc</keyword>
<evidence type="ECO:0000256" key="7">
    <source>
        <dbReference type="ARBA" id="ARBA00024353"/>
    </source>
</evidence>
<accession>A0A1G8H621</accession>
<protein>
    <recommendedName>
        <fullName evidence="8">Anti-sigma-W factor RsiW</fullName>
    </recommendedName>
    <alternativeName>
        <fullName evidence="10">Regulator of SigK</fullName>
    </alternativeName>
    <alternativeName>
        <fullName evidence="9">Sigma-K anti-sigma factor RskA</fullName>
    </alternativeName>
</protein>
<dbReference type="InterPro" id="IPR041916">
    <property type="entry name" value="Anti_sigma_zinc_sf"/>
</dbReference>
<evidence type="ECO:0000256" key="6">
    <source>
        <dbReference type="ARBA" id="ARBA00023136"/>
    </source>
</evidence>
<name>A0A1G8H621_9BACI</name>
<keyword evidence="14" id="KW-0479">Metal-binding</keyword>
<feature type="transmembrane region" description="Helical" evidence="11">
    <location>
        <begin position="101"/>
        <end position="121"/>
    </location>
</feature>
<dbReference type="InterPro" id="IPR027383">
    <property type="entry name" value="Znf_put"/>
</dbReference>
<evidence type="ECO:0000313" key="14">
    <source>
        <dbReference type="EMBL" id="SDI01960.1"/>
    </source>
</evidence>
<keyword evidence="14" id="KW-0863">Zinc-finger</keyword>
<reference evidence="14 15" key="1">
    <citation type="submission" date="2016-10" db="EMBL/GenBank/DDBJ databases">
        <authorList>
            <person name="de Groot N.N."/>
        </authorList>
    </citation>
    <scope>NUCLEOTIDE SEQUENCE [LARGE SCALE GENOMIC DNA]</scope>
    <source>
        <strain evidence="15">P4B,CCM 7963,CECT 7998,DSM 25260,IBRC-M 10614,KCTC 13821</strain>
    </source>
</reference>
<evidence type="ECO:0000256" key="8">
    <source>
        <dbReference type="ARBA" id="ARBA00024438"/>
    </source>
</evidence>
<evidence type="ECO:0000259" key="12">
    <source>
        <dbReference type="Pfam" id="PF10099"/>
    </source>
</evidence>
<dbReference type="PANTHER" id="PTHR37461:SF1">
    <property type="entry name" value="ANTI-SIGMA-K FACTOR RSKA"/>
    <property type="match status" value="1"/>
</dbReference>
<keyword evidence="15" id="KW-1185">Reference proteome</keyword>
<evidence type="ECO:0000256" key="11">
    <source>
        <dbReference type="SAM" id="Phobius"/>
    </source>
</evidence>
<keyword evidence="5 11" id="KW-1133">Transmembrane helix</keyword>
<gene>
    <name evidence="14" type="ORF">SAMN05216352_104121</name>
</gene>
<dbReference type="Pfam" id="PF13490">
    <property type="entry name" value="zf-HC2"/>
    <property type="match status" value="1"/>
</dbReference>
<organism evidence="14 15">
    <name type="scientific">Alteribacillus bidgolensis</name>
    <dbReference type="NCBI Taxonomy" id="930129"/>
    <lineage>
        <taxon>Bacteria</taxon>
        <taxon>Bacillati</taxon>
        <taxon>Bacillota</taxon>
        <taxon>Bacilli</taxon>
        <taxon>Bacillales</taxon>
        <taxon>Bacillaceae</taxon>
        <taxon>Alteribacillus</taxon>
    </lineage>
</organism>
<evidence type="ECO:0000256" key="2">
    <source>
        <dbReference type="ARBA" id="ARBA00004236"/>
    </source>
</evidence>